<dbReference type="Proteomes" id="UP001147752">
    <property type="component" value="Unassembled WGS sequence"/>
</dbReference>
<sequence>MPQAWCAAETQYAMQLRSRSWMLVLIFTLNILACEAGWISKFQCGSSELRDPRDTPFRIDSLRGKFESPTIFSLSILAIHNTTYFTCSNIDLPLRETSFRFHVLGIPVGHMESFHSQCPLPITETLTPPEGTLFSNYEILYSFGNAHQLQTAVAEINFRTQDGAQLDCVVAKITPKIGTAASVILTYLPAVVMALVGVASWKTHANDALRWISLIESRATWSILGPMWEIISDIAGYLQYLQFIFLAGSLTLKYPGFYQPIVSQVAWSSLLYWTGPINHGFTYPGVEDGMYVTNGSYGLEFMSQTLGFPQMPDITIDSFVNLSILLFAVVIISLILCLIISRLNGGST</sequence>
<organism evidence="2 3">
    <name type="scientific">Penicillium concentricum</name>
    <dbReference type="NCBI Taxonomy" id="293559"/>
    <lineage>
        <taxon>Eukaryota</taxon>
        <taxon>Fungi</taxon>
        <taxon>Dikarya</taxon>
        <taxon>Ascomycota</taxon>
        <taxon>Pezizomycotina</taxon>
        <taxon>Eurotiomycetes</taxon>
        <taxon>Eurotiomycetidae</taxon>
        <taxon>Eurotiales</taxon>
        <taxon>Aspergillaceae</taxon>
        <taxon>Penicillium</taxon>
    </lineage>
</organism>
<dbReference type="GeneID" id="81459527"/>
<dbReference type="InterPro" id="IPR040241">
    <property type="entry name" value="TRP_Flc/Pkd2-like"/>
</dbReference>
<dbReference type="PANTHER" id="PTHR31145">
    <property type="entry name" value="INTEGRAL MEMBRANE PROTEIN (AFU_ORTHOLOGUE AFUA_7G01610)"/>
    <property type="match status" value="1"/>
</dbReference>
<name>A0A9W9SXP0_9EURO</name>
<dbReference type="AlphaFoldDB" id="A0A9W9SXP0"/>
<dbReference type="GO" id="GO:0055085">
    <property type="term" value="P:transmembrane transport"/>
    <property type="evidence" value="ECO:0007669"/>
    <property type="project" value="TreeGrafter"/>
</dbReference>
<keyword evidence="1" id="KW-0812">Transmembrane</keyword>
<protein>
    <recommendedName>
        <fullName evidence="4">ML-like domain-containing protein</fullName>
    </recommendedName>
</protein>
<feature type="transmembrane region" description="Helical" evidence="1">
    <location>
        <begin position="319"/>
        <end position="340"/>
    </location>
</feature>
<proteinExistence type="predicted"/>
<evidence type="ECO:0008006" key="4">
    <source>
        <dbReference type="Google" id="ProtNLM"/>
    </source>
</evidence>
<dbReference type="EMBL" id="JAPZBT010000001">
    <property type="protein sequence ID" value="KAJ5384703.1"/>
    <property type="molecule type" value="Genomic_DNA"/>
</dbReference>
<feature type="transmembrane region" description="Helical" evidence="1">
    <location>
        <begin position="21"/>
        <end position="40"/>
    </location>
</feature>
<dbReference type="PANTHER" id="PTHR31145:SF8">
    <property type="entry name" value="INTEGRAL MEMBRANE PROTEIN (AFU_ORTHOLOGUE AFUA_2G17475)"/>
    <property type="match status" value="1"/>
</dbReference>
<keyword evidence="3" id="KW-1185">Reference proteome</keyword>
<reference evidence="2" key="2">
    <citation type="journal article" date="2023" name="IMA Fungus">
        <title>Comparative genomic study of the Penicillium genus elucidates a diverse pangenome and 15 lateral gene transfer events.</title>
        <authorList>
            <person name="Petersen C."/>
            <person name="Sorensen T."/>
            <person name="Nielsen M.R."/>
            <person name="Sondergaard T.E."/>
            <person name="Sorensen J.L."/>
            <person name="Fitzpatrick D.A."/>
            <person name="Frisvad J.C."/>
            <person name="Nielsen K.L."/>
        </authorList>
    </citation>
    <scope>NUCLEOTIDE SEQUENCE</scope>
    <source>
        <strain evidence="2">IBT 3081</strain>
    </source>
</reference>
<evidence type="ECO:0000313" key="2">
    <source>
        <dbReference type="EMBL" id="KAJ5384703.1"/>
    </source>
</evidence>
<evidence type="ECO:0000313" key="3">
    <source>
        <dbReference type="Proteomes" id="UP001147752"/>
    </source>
</evidence>
<evidence type="ECO:0000256" key="1">
    <source>
        <dbReference type="SAM" id="Phobius"/>
    </source>
</evidence>
<dbReference type="RefSeq" id="XP_056584479.1">
    <property type="nucleotide sequence ID" value="XM_056720344.1"/>
</dbReference>
<dbReference type="GO" id="GO:0016020">
    <property type="term" value="C:membrane"/>
    <property type="evidence" value="ECO:0007669"/>
    <property type="project" value="TreeGrafter"/>
</dbReference>
<keyword evidence="1" id="KW-1133">Transmembrane helix</keyword>
<keyword evidence="1" id="KW-0472">Membrane</keyword>
<comment type="caution">
    <text evidence="2">The sequence shown here is derived from an EMBL/GenBank/DDBJ whole genome shotgun (WGS) entry which is preliminary data.</text>
</comment>
<reference evidence="2" key="1">
    <citation type="submission" date="2022-12" db="EMBL/GenBank/DDBJ databases">
        <authorList>
            <person name="Petersen C."/>
        </authorList>
    </citation>
    <scope>NUCLEOTIDE SEQUENCE</scope>
    <source>
        <strain evidence="2">IBT 3081</strain>
    </source>
</reference>
<gene>
    <name evidence="2" type="ORF">N7517_002614</name>
</gene>
<accession>A0A9W9SXP0</accession>
<dbReference type="OrthoDB" id="269822at2759"/>